<sequence>MKFISLDMPGIYEIKKGNISMKLTNWGASIVSILLPDKNGKLDDIVLGYDPMKAPMVKKYTNSHWPNCNSETPHDFLKPHTIVDNFNKLPEGYDINYVLDKSEGDFVKWAATVLDKKSERKMEPWTNARATKGVGLYEIKKGNFSVKLTNWGATIISVILPDKNGKLADVALGYDSVKDYMNDTSYIGAIVGRFANRIGGAQFTLNGTHYTLVANEGKNMLHGDAPTIVFAYHSFDGEEGFPGDLYVTVDYTLIGDKKLKVTMKAKALNKATPVNLAQHTYWNLGGHNSGNILSEEIQIFGSYFTPVDSKLIPTGKFAFVKGTPYDFLKPHKVGSRISKLPTGYDINYVLDGGAGSKLR</sequence>
<comment type="caution">
    <text evidence="1">The sequence shown here is derived from an EMBL/GenBank/DDBJ whole genome shotgun (WGS) entry which is preliminary data.</text>
</comment>
<name>A0ACC1BK73_9ROSI</name>
<evidence type="ECO:0000313" key="2">
    <source>
        <dbReference type="Proteomes" id="UP001164250"/>
    </source>
</evidence>
<keyword evidence="2" id="KW-1185">Reference proteome</keyword>
<reference evidence="2" key="1">
    <citation type="journal article" date="2023" name="G3 (Bethesda)">
        <title>Genome assembly and association tests identify interacting loci associated with vigor, precocity, and sex in interspecific pistachio rootstocks.</title>
        <authorList>
            <person name="Palmer W."/>
            <person name="Jacygrad E."/>
            <person name="Sagayaradj S."/>
            <person name="Cavanaugh K."/>
            <person name="Han R."/>
            <person name="Bertier L."/>
            <person name="Beede B."/>
            <person name="Kafkas S."/>
            <person name="Golino D."/>
            <person name="Preece J."/>
            <person name="Michelmore R."/>
        </authorList>
    </citation>
    <scope>NUCLEOTIDE SEQUENCE [LARGE SCALE GENOMIC DNA]</scope>
</reference>
<dbReference type="EMBL" id="CM047900">
    <property type="protein sequence ID" value="KAJ0099358.1"/>
    <property type="molecule type" value="Genomic_DNA"/>
</dbReference>
<evidence type="ECO:0000313" key="1">
    <source>
        <dbReference type="EMBL" id="KAJ0099358.1"/>
    </source>
</evidence>
<gene>
    <name evidence="1" type="ORF">Patl1_22150</name>
</gene>
<protein>
    <submittedName>
        <fullName evidence="1">Uncharacterized protein</fullName>
    </submittedName>
</protein>
<accession>A0ACC1BK73</accession>
<proteinExistence type="predicted"/>
<dbReference type="Proteomes" id="UP001164250">
    <property type="component" value="Chromosome 4"/>
</dbReference>
<organism evidence="1 2">
    <name type="scientific">Pistacia atlantica</name>
    <dbReference type="NCBI Taxonomy" id="434234"/>
    <lineage>
        <taxon>Eukaryota</taxon>
        <taxon>Viridiplantae</taxon>
        <taxon>Streptophyta</taxon>
        <taxon>Embryophyta</taxon>
        <taxon>Tracheophyta</taxon>
        <taxon>Spermatophyta</taxon>
        <taxon>Magnoliopsida</taxon>
        <taxon>eudicotyledons</taxon>
        <taxon>Gunneridae</taxon>
        <taxon>Pentapetalae</taxon>
        <taxon>rosids</taxon>
        <taxon>malvids</taxon>
        <taxon>Sapindales</taxon>
        <taxon>Anacardiaceae</taxon>
        <taxon>Pistacia</taxon>
    </lineage>
</organism>